<feature type="domain" description="Ig-like" evidence="1">
    <location>
        <begin position="237"/>
        <end position="320"/>
    </location>
</feature>
<evidence type="ECO:0000313" key="3">
    <source>
        <dbReference type="Proteomes" id="UP001164746"/>
    </source>
</evidence>
<name>A0ABY7EGU7_MYAAR</name>
<keyword evidence="3" id="KW-1185">Reference proteome</keyword>
<dbReference type="SMART" id="SM00408">
    <property type="entry name" value="IGc2"/>
    <property type="match status" value="2"/>
</dbReference>
<dbReference type="PROSITE" id="PS50835">
    <property type="entry name" value="IG_LIKE"/>
    <property type="match status" value="3"/>
</dbReference>
<dbReference type="SUPFAM" id="SSF48726">
    <property type="entry name" value="Immunoglobulin"/>
    <property type="match status" value="3"/>
</dbReference>
<dbReference type="Gene3D" id="2.60.40.10">
    <property type="entry name" value="Immunoglobulins"/>
    <property type="match status" value="3"/>
</dbReference>
<reference evidence="2" key="1">
    <citation type="submission" date="2022-11" db="EMBL/GenBank/DDBJ databases">
        <title>Centuries of genome instability and evolution in soft-shell clam transmissible cancer (bioRxiv).</title>
        <authorList>
            <person name="Hart S.F.M."/>
            <person name="Yonemitsu M.A."/>
            <person name="Giersch R.M."/>
            <person name="Beal B.F."/>
            <person name="Arriagada G."/>
            <person name="Davis B.W."/>
            <person name="Ostrander E.A."/>
            <person name="Goff S.P."/>
            <person name="Metzger M.J."/>
        </authorList>
    </citation>
    <scope>NUCLEOTIDE SEQUENCE</scope>
    <source>
        <strain evidence="2">MELC-2E11</strain>
        <tissue evidence="2">Siphon/mantle</tissue>
    </source>
</reference>
<evidence type="ECO:0000259" key="1">
    <source>
        <dbReference type="PROSITE" id="PS50835"/>
    </source>
</evidence>
<dbReference type="Proteomes" id="UP001164746">
    <property type="component" value="Chromosome 6"/>
</dbReference>
<dbReference type="Pfam" id="PF13927">
    <property type="entry name" value="Ig_3"/>
    <property type="match status" value="1"/>
</dbReference>
<feature type="domain" description="Ig-like" evidence="1">
    <location>
        <begin position="324"/>
        <end position="421"/>
    </location>
</feature>
<dbReference type="InterPro" id="IPR013783">
    <property type="entry name" value="Ig-like_fold"/>
</dbReference>
<dbReference type="PANTHER" id="PTHR45080:SF33">
    <property type="entry name" value="IG-LIKE DOMAIN-CONTAINING PROTEIN"/>
    <property type="match status" value="1"/>
</dbReference>
<protein>
    <submittedName>
        <fullName evidence="2">OPCM-like protein</fullName>
    </submittedName>
</protein>
<accession>A0ABY7EGU7</accession>
<dbReference type="InterPro" id="IPR003598">
    <property type="entry name" value="Ig_sub2"/>
</dbReference>
<dbReference type="InterPro" id="IPR036179">
    <property type="entry name" value="Ig-like_dom_sf"/>
</dbReference>
<proteinExistence type="predicted"/>
<dbReference type="SMART" id="SM00409">
    <property type="entry name" value="IG"/>
    <property type="match status" value="3"/>
</dbReference>
<dbReference type="InterPro" id="IPR007110">
    <property type="entry name" value="Ig-like_dom"/>
</dbReference>
<feature type="domain" description="Ig-like" evidence="1">
    <location>
        <begin position="127"/>
        <end position="220"/>
    </location>
</feature>
<dbReference type="EMBL" id="CP111017">
    <property type="protein sequence ID" value="WAR08304.1"/>
    <property type="molecule type" value="Genomic_DNA"/>
</dbReference>
<sequence>VLGSSYTPKHFAWKNPISLISNHDLRFMLEPERGSCKWWEPPLTVLTVRGSPWAHCESISASGKSEYFDAFAEANLKIFVDDLGMRHCNDAFRKKPLKPRRDEIQTDNGLMQCGDKYGDMLELPHSPSGLLQSCIDANTLVTRSVQRGEDIILPCRLADGMDPEKVSVRWKSSREAYLTSGSRVLKYVSQIEVVKTSTIEWNLRIKSVTDTFAANYTCMADQKVLLSNVQLLILVAPKIDYGSTSSPEVSVDEGGSVELTCAFTGEPVPRITWLRGDKKQATGITGRKLVLRDVKRYATDVYTCRGENSVRDEEYAINLTVKFPVEVEVMDKTIEVATGGMFTLSCFAQGEPLHETYWIDKSGTKVTATMWRYKFDLEPVGAHVPAKFVTLGTTYNLTASDFGTYTCVAEGEGPDARAIVEVVELKDSKANPKNENVIKYN</sequence>
<organism evidence="2 3">
    <name type="scientific">Mya arenaria</name>
    <name type="common">Soft-shell clam</name>
    <dbReference type="NCBI Taxonomy" id="6604"/>
    <lineage>
        <taxon>Eukaryota</taxon>
        <taxon>Metazoa</taxon>
        <taxon>Spiralia</taxon>
        <taxon>Lophotrochozoa</taxon>
        <taxon>Mollusca</taxon>
        <taxon>Bivalvia</taxon>
        <taxon>Autobranchia</taxon>
        <taxon>Heteroconchia</taxon>
        <taxon>Euheterodonta</taxon>
        <taxon>Imparidentia</taxon>
        <taxon>Neoheterodontei</taxon>
        <taxon>Myida</taxon>
        <taxon>Myoidea</taxon>
        <taxon>Myidae</taxon>
        <taxon>Mya</taxon>
    </lineage>
</organism>
<dbReference type="InterPro" id="IPR003599">
    <property type="entry name" value="Ig_sub"/>
</dbReference>
<dbReference type="InterPro" id="IPR050958">
    <property type="entry name" value="Cell_Adh-Cytoskel_Orgn"/>
</dbReference>
<feature type="non-terminal residue" evidence="2">
    <location>
        <position position="1"/>
    </location>
</feature>
<evidence type="ECO:0000313" key="2">
    <source>
        <dbReference type="EMBL" id="WAR08304.1"/>
    </source>
</evidence>
<gene>
    <name evidence="2" type="ORF">MAR_018262</name>
</gene>
<dbReference type="PANTHER" id="PTHR45080">
    <property type="entry name" value="CONTACTIN 5"/>
    <property type="match status" value="1"/>
</dbReference>